<dbReference type="GO" id="GO:0003700">
    <property type="term" value="F:DNA-binding transcription factor activity"/>
    <property type="evidence" value="ECO:0007669"/>
    <property type="project" value="InterPro"/>
</dbReference>
<dbReference type="PROSITE" id="PS01124">
    <property type="entry name" value="HTH_ARAC_FAMILY_2"/>
    <property type="match status" value="1"/>
</dbReference>
<dbReference type="PANTHER" id="PTHR46796">
    <property type="entry name" value="HTH-TYPE TRANSCRIPTIONAL ACTIVATOR RHAS-RELATED"/>
    <property type="match status" value="1"/>
</dbReference>
<dbReference type="EMBL" id="RKQZ01000001">
    <property type="protein sequence ID" value="RPF20002.1"/>
    <property type="molecule type" value="Genomic_DNA"/>
</dbReference>
<dbReference type="Pfam" id="PF12833">
    <property type="entry name" value="HTH_18"/>
    <property type="match status" value="1"/>
</dbReference>
<dbReference type="InterPro" id="IPR020449">
    <property type="entry name" value="Tscrpt_reg_AraC-type_HTH"/>
</dbReference>
<dbReference type="Gene3D" id="1.10.10.60">
    <property type="entry name" value="Homeodomain-like"/>
    <property type="match status" value="2"/>
</dbReference>
<dbReference type="GO" id="GO:0043565">
    <property type="term" value="F:sequence-specific DNA binding"/>
    <property type="evidence" value="ECO:0007669"/>
    <property type="project" value="InterPro"/>
</dbReference>
<evidence type="ECO:0000256" key="3">
    <source>
        <dbReference type="ARBA" id="ARBA00023163"/>
    </source>
</evidence>
<dbReference type="InterPro" id="IPR018060">
    <property type="entry name" value="HTH_AraC"/>
</dbReference>
<evidence type="ECO:0000256" key="1">
    <source>
        <dbReference type="ARBA" id="ARBA00023015"/>
    </source>
</evidence>
<proteinExistence type="predicted"/>
<comment type="caution">
    <text evidence="5">The sequence shown here is derived from an EMBL/GenBank/DDBJ whole genome shotgun (WGS) entry which is preliminary data.</text>
</comment>
<dbReference type="RefSeq" id="WP_211341475.1">
    <property type="nucleotide sequence ID" value="NZ_RKQZ01000001.1"/>
</dbReference>
<accession>A0A3N4Z479</accession>
<evidence type="ECO:0000313" key="5">
    <source>
        <dbReference type="EMBL" id="RPF20002.1"/>
    </source>
</evidence>
<evidence type="ECO:0000313" key="6">
    <source>
        <dbReference type="Proteomes" id="UP000280501"/>
    </source>
</evidence>
<keyword evidence="6" id="KW-1185">Reference proteome</keyword>
<evidence type="ECO:0000259" key="4">
    <source>
        <dbReference type="PROSITE" id="PS01124"/>
    </source>
</evidence>
<evidence type="ECO:0000256" key="2">
    <source>
        <dbReference type="ARBA" id="ARBA00023125"/>
    </source>
</evidence>
<keyword evidence="2" id="KW-0238">DNA-binding</keyword>
<keyword evidence="3" id="KW-0804">Transcription</keyword>
<dbReference type="SMART" id="SM00342">
    <property type="entry name" value="HTH_ARAC"/>
    <property type="match status" value="1"/>
</dbReference>
<dbReference type="SUPFAM" id="SSF46689">
    <property type="entry name" value="Homeodomain-like"/>
    <property type="match status" value="2"/>
</dbReference>
<dbReference type="PRINTS" id="PR00032">
    <property type="entry name" value="HTHARAC"/>
</dbReference>
<dbReference type="InterPro" id="IPR009057">
    <property type="entry name" value="Homeodomain-like_sf"/>
</dbReference>
<protein>
    <submittedName>
        <fullName evidence="5">Helix-turn-helix protein</fullName>
    </submittedName>
</protein>
<gene>
    <name evidence="5" type="ORF">EDD34_0577</name>
</gene>
<dbReference type="InterPro" id="IPR050204">
    <property type="entry name" value="AraC_XylS_family_regulators"/>
</dbReference>
<dbReference type="AlphaFoldDB" id="A0A3N4Z479"/>
<organism evidence="5 6">
    <name type="scientific">Myceligenerans xiligouense</name>
    <dbReference type="NCBI Taxonomy" id="253184"/>
    <lineage>
        <taxon>Bacteria</taxon>
        <taxon>Bacillati</taxon>
        <taxon>Actinomycetota</taxon>
        <taxon>Actinomycetes</taxon>
        <taxon>Micrococcales</taxon>
        <taxon>Promicromonosporaceae</taxon>
        <taxon>Myceligenerans</taxon>
    </lineage>
</organism>
<dbReference type="Proteomes" id="UP000280501">
    <property type="component" value="Unassembled WGS sequence"/>
</dbReference>
<sequence length="153" mass="16955">MLPDQAFALFTNTPPPARIEDLDIGLRRIGPAQPAHVVEAVERAKALMHERFADALTVDDMAEVALFSKYHFTRLFRDVTGVSPGRYLAAVRMAHAKHLLRTTQMKVVDITVGIGYSSVGTFSSRFRIHVGISPTEYRARARVEQPAPLLEAA</sequence>
<feature type="domain" description="HTH araC/xylS-type" evidence="4">
    <location>
        <begin position="42"/>
        <end position="140"/>
    </location>
</feature>
<reference evidence="5 6" key="1">
    <citation type="submission" date="2018-11" db="EMBL/GenBank/DDBJ databases">
        <title>Sequencing the genomes of 1000 actinobacteria strains.</title>
        <authorList>
            <person name="Klenk H.-P."/>
        </authorList>
    </citation>
    <scope>NUCLEOTIDE SEQUENCE [LARGE SCALE GENOMIC DNA]</scope>
    <source>
        <strain evidence="5 6">DSM 15700</strain>
    </source>
</reference>
<keyword evidence="1" id="KW-0805">Transcription regulation</keyword>
<name>A0A3N4Z479_9MICO</name>